<evidence type="ECO:0000256" key="1">
    <source>
        <dbReference type="ARBA" id="ARBA00006987"/>
    </source>
</evidence>
<reference evidence="2 3" key="1">
    <citation type="submission" date="2016-03" db="EMBL/GenBank/DDBJ databases">
        <title>Genome sequence of Variovorax paradoxus KB5.</title>
        <authorList>
            <person name="Jeong H."/>
            <person name="Hong C.E."/>
            <person name="Jo S.H."/>
            <person name="Park J.M."/>
        </authorList>
    </citation>
    <scope>NUCLEOTIDE SEQUENCE [LARGE SCALE GENOMIC DNA]</scope>
    <source>
        <strain evidence="2 3">KB5</strain>
    </source>
</reference>
<accession>A0AA91IBG0</accession>
<dbReference type="AlphaFoldDB" id="A0AA91IBG0"/>
<gene>
    <name evidence="2" type="ORF">A3K87_14000</name>
</gene>
<dbReference type="PANTHER" id="PTHR42928">
    <property type="entry name" value="TRICARBOXYLATE-BINDING PROTEIN"/>
    <property type="match status" value="1"/>
</dbReference>
<dbReference type="PROSITE" id="PS51318">
    <property type="entry name" value="TAT"/>
    <property type="match status" value="1"/>
</dbReference>
<sequence length="328" mass="34360">MPPTISRRHLLAGAGLLALQGQPWASEAGAWPARPIRLVVPGPPGAGSDIFARLLSVPLQQALGQPVVVDNKPGANGLIGNDTVAKAAPDGYTILLSPSSAIAINPVIQPKMPYDTQKDLLPIAQVGAAGILLVANPATGIRSLADLVRQARANPDKLACGSWGNGSTGHLVLEGIKAQYGIGIAHVPYKGVSPLVTDLLGNIIGVGFVDIASPVPHIRSGRLIALGSTGSARGPALPEVPTLTEQGYRSDVDGWYGIFAPAATPREVVARLNQEINRILSTEEIIQKFAAQNMPRPPIKNAEQFGATVHRDLAVWQSLAKVARLRVD</sequence>
<name>A0AA91IBG0_VARPD</name>
<dbReference type="EMBL" id="LVHG01000037">
    <property type="protein sequence ID" value="OAK64672.1"/>
    <property type="molecule type" value="Genomic_DNA"/>
</dbReference>
<proteinExistence type="inferred from homology"/>
<dbReference type="Gene3D" id="3.40.190.10">
    <property type="entry name" value="Periplasmic binding protein-like II"/>
    <property type="match status" value="1"/>
</dbReference>
<dbReference type="CDD" id="cd07012">
    <property type="entry name" value="PBP2_Bug_TTT"/>
    <property type="match status" value="1"/>
</dbReference>
<comment type="similarity">
    <text evidence="1">Belongs to the UPF0065 (bug) family.</text>
</comment>
<comment type="caution">
    <text evidence="2">The sequence shown here is derived from an EMBL/GenBank/DDBJ whole genome shotgun (WGS) entry which is preliminary data.</text>
</comment>
<dbReference type="InterPro" id="IPR006311">
    <property type="entry name" value="TAT_signal"/>
</dbReference>
<protein>
    <submittedName>
        <fullName evidence="2">ABC transporter substrate-binding protein</fullName>
    </submittedName>
</protein>
<dbReference type="PANTHER" id="PTHR42928:SF5">
    <property type="entry name" value="BLR1237 PROTEIN"/>
    <property type="match status" value="1"/>
</dbReference>
<dbReference type="PIRSF" id="PIRSF017082">
    <property type="entry name" value="YflP"/>
    <property type="match status" value="1"/>
</dbReference>
<dbReference type="Gene3D" id="3.40.190.150">
    <property type="entry name" value="Bordetella uptake gene, domain 1"/>
    <property type="match status" value="1"/>
</dbReference>
<organism evidence="2 3">
    <name type="scientific">Variovorax paradoxus</name>
    <dbReference type="NCBI Taxonomy" id="34073"/>
    <lineage>
        <taxon>Bacteria</taxon>
        <taxon>Pseudomonadati</taxon>
        <taxon>Pseudomonadota</taxon>
        <taxon>Betaproteobacteria</taxon>
        <taxon>Burkholderiales</taxon>
        <taxon>Comamonadaceae</taxon>
        <taxon>Variovorax</taxon>
    </lineage>
</organism>
<dbReference type="InterPro" id="IPR042100">
    <property type="entry name" value="Bug_dom1"/>
</dbReference>
<dbReference type="SUPFAM" id="SSF53850">
    <property type="entry name" value="Periplasmic binding protein-like II"/>
    <property type="match status" value="1"/>
</dbReference>
<dbReference type="InterPro" id="IPR005064">
    <property type="entry name" value="BUG"/>
</dbReference>
<evidence type="ECO:0000313" key="3">
    <source>
        <dbReference type="Proteomes" id="UP000077852"/>
    </source>
</evidence>
<dbReference type="Pfam" id="PF03401">
    <property type="entry name" value="TctC"/>
    <property type="match status" value="1"/>
</dbReference>
<dbReference type="Proteomes" id="UP000077852">
    <property type="component" value="Unassembled WGS sequence"/>
</dbReference>
<evidence type="ECO:0000313" key="2">
    <source>
        <dbReference type="EMBL" id="OAK64672.1"/>
    </source>
</evidence>